<evidence type="ECO:0000313" key="2">
    <source>
        <dbReference type="Proteomes" id="UP000777784"/>
    </source>
</evidence>
<dbReference type="Gene3D" id="2.40.160.60">
    <property type="entry name" value="Outer membrane protein transport protein (OMPP1/FadL/TodX)"/>
    <property type="match status" value="1"/>
</dbReference>
<dbReference type="AlphaFoldDB" id="A0A948RY32"/>
<evidence type="ECO:0008006" key="3">
    <source>
        <dbReference type="Google" id="ProtNLM"/>
    </source>
</evidence>
<accession>A0A948RY32</accession>
<proteinExistence type="predicted"/>
<evidence type="ECO:0000313" key="1">
    <source>
        <dbReference type="EMBL" id="MBU2692571.1"/>
    </source>
</evidence>
<organism evidence="1 2">
    <name type="scientific">Eiseniibacteriota bacterium</name>
    <dbReference type="NCBI Taxonomy" id="2212470"/>
    <lineage>
        <taxon>Bacteria</taxon>
        <taxon>Candidatus Eiseniibacteriota</taxon>
    </lineage>
</organism>
<sequence>MRRGTYILNLLVPVFILLSIPSPRVHGQSATIAVSQFITPDARSQGMGRAFTAIAEGPSANWWNPGALGISRSFYFSPWSAARLVPDLADDVWMRTFGLTGHYRGIGLGAHVAYLSYGESPIVDGYGHAVGSFDSWEVVALLGAGIDVIQLMNPEQKNIRWGIGGNLKYFDLDLAPAGAGGVEGPATCSTWDMDLGTLMVLRLPLDVGADGNQSRSSAGTPPSFIGIRGGYMLKNVLDHTLKFPSEDMRYPLMRFDRLGLAFELGFMHMPPLGYLIRWNVLTLDWENVYFDGSYYNRAIDYRGTELTILGIFTVRHGYIDDKEGEVTDDTWGLGFGVDRSTEKFSRIGGRFDYASVPQAEGLDRVSHYTLSFWIGFQ</sequence>
<dbReference type="EMBL" id="JAHJDP010000096">
    <property type="protein sequence ID" value="MBU2692571.1"/>
    <property type="molecule type" value="Genomic_DNA"/>
</dbReference>
<name>A0A948RY32_UNCEI</name>
<reference evidence="1" key="1">
    <citation type="submission" date="2021-05" db="EMBL/GenBank/DDBJ databases">
        <title>Energy efficiency and biological interactions define the core microbiome of deep oligotrophic groundwater.</title>
        <authorList>
            <person name="Mehrshad M."/>
            <person name="Lopez-Fernandez M."/>
            <person name="Bell E."/>
            <person name="Bernier-Latmani R."/>
            <person name="Bertilsson S."/>
            <person name="Dopson M."/>
        </authorList>
    </citation>
    <scope>NUCLEOTIDE SEQUENCE</scope>
    <source>
        <strain evidence="1">Modern_marine.mb.64</strain>
    </source>
</reference>
<dbReference type="Proteomes" id="UP000777784">
    <property type="component" value="Unassembled WGS sequence"/>
</dbReference>
<comment type="caution">
    <text evidence="1">The sequence shown here is derived from an EMBL/GenBank/DDBJ whole genome shotgun (WGS) entry which is preliminary data.</text>
</comment>
<protein>
    <recommendedName>
        <fullName evidence="3">PorV/PorQ family protein</fullName>
    </recommendedName>
</protein>
<gene>
    <name evidence="1" type="ORF">KJ970_16780</name>
</gene>